<dbReference type="PANTHER" id="PTHR45138:SF9">
    <property type="entry name" value="DIGUANYLATE CYCLASE DGCM-RELATED"/>
    <property type="match status" value="1"/>
</dbReference>
<sequence>MKVEMNVEAGERARGVEEFERAGLIKAFLEMTAELKQSRMPLPTVMVLTDPEGSVLAYEEMKVTDDLFHADFFETGRRMIASELQPNAFSAALHSGEAEQCLSSPSSEWKGYATLAVPLLQEGELSCVLGAIVGERELPEAQAAIDCGKVTFRALSRVILASNAKNQDEQNQYQMRERLFEFTKQLHEMINVESVLKAVIEQMEKLYPQSTVKLWLSQDNQVNHLPVNLLSLQDDCNLLTKRAFIEGKAVYDSGSGEERVAAPLLGKQAVYGVLELVSSSDSYWSEADVKLISLMADSAGTAFENAKLYEQSNLLISELRLINEITRSLNKSLKPDEIYSFANKELIDIFNAHYCCILEMDQQQRHMVIRSSNLPDMGEEVFSLNYGFCGLVYNSKEPVILADYKKDVHVKSRFMEVTEASSVMASPIIVQSEVIGVILLAHRSANYFSYNNYRLFQVICGHIGLAMMNATLHAEVKRMVITDRLTGLYARHYLDEQINVMQKKDFHGGLIVVDIDFFKKVNDTYGHQIGDKILTRVSQLIQDSIREKDIAARWGGEEIAIYLPSAKLEDTMKVAERIRQRVMDDTEPKVTVSCGVSQWSWHDDKVSSESLFYRADMALYEAKKAGRNVVKVGL</sequence>
<accession>A0ABW5R6Q0</accession>
<keyword evidence="3" id="KW-1185">Reference proteome</keyword>
<dbReference type="EMBL" id="JBHUMM010000001">
    <property type="protein sequence ID" value="MFD2670230.1"/>
    <property type="molecule type" value="Genomic_DNA"/>
</dbReference>
<keyword evidence="2" id="KW-0808">Transferase</keyword>
<dbReference type="InterPro" id="IPR000160">
    <property type="entry name" value="GGDEF_dom"/>
</dbReference>
<dbReference type="Pfam" id="PF00990">
    <property type="entry name" value="GGDEF"/>
    <property type="match status" value="1"/>
</dbReference>
<evidence type="ECO:0000259" key="1">
    <source>
        <dbReference type="PROSITE" id="PS50887"/>
    </source>
</evidence>
<dbReference type="InterPro" id="IPR029016">
    <property type="entry name" value="GAF-like_dom_sf"/>
</dbReference>
<dbReference type="SMART" id="SM00065">
    <property type="entry name" value="GAF"/>
    <property type="match status" value="2"/>
</dbReference>
<dbReference type="InterPro" id="IPR050469">
    <property type="entry name" value="Diguanylate_Cyclase"/>
</dbReference>
<dbReference type="Pfam" id="PF13185">
    <property type="entry name" value="GAF_2"/>
    <property type="match status" value="1"/>
</dbReference>
<gene>
    <name evidence="2" type="ORF">ACFSUC_01255</name>
</gene>
<evidence type="ECO:0000313" key="2">
    <source>
        <dbReference type="EMBL" id="MFD2670230.1"/>
    </source>
</evidence>
<keyword evidence="2" id="KW-0548">Nucleotidyltransferase</keyword>
<proteinExistence type="predicted"/>
<dbReference type="NCBIfam" id="TIGR00254">
    <property type="entry name" value="GGDEF"/>
    <property type="match status" value="1"/>
</dbReference>
<dbReference type="PROSITE" id="PS50887">
    <property type="entry name" value="GGDEF"/>
    <property type="match status" value="1"/>
</dbReference>
<feature type="domain" description="GGDEF" evidence="1">
    <location>
        <begin position="506"/>
        <end position="634"/>
    </location>
</feature>
<dbReference type="EC" id="2.7.7.65" evidence="2"/>
<organism evidence="2 3">
    <name type="scientific">Marinicrinis sediminis</name>
    <dbReference type="NCBI Taxonomy" id="1652465"/>
    <lineage>
        <taxon>Bacteria</taxon>
        <taxon>Bacillati</taxon>
        <taxon>Bacillota</taxon>
        <taxon>Bacilli</taxon>
        <taxon>Bacillales</taxon>
        <taxon>Paenibacillaceae</taxon>
    </lineage>
</organism>
<dbReference type="Proteomes" id="UP001597497">
    <property type="component" value="Unassembled WGS sequence"/>
</dbReference>
<dbReference type="Gene3D" id="3.30.450.40">
    <property type="match status" value="2"/>
</dbReference>
<dbReference type="Gene3D" id="3.30.70.270">
    <property type="match status" value="1"/>
</dbReference>
<dbReference type="SUPFAM" id="SSF55073">
    <property type="entry name" value="Nucleotide cyclase"/>
    <property type="match status" value="1"/>
</dbReference>
<dbReference type="PANTHER" id="PTHR45138">
    <property type="entry name" value="REGULATORY COMPONENTS OF SENSORY TRANSDUCTION SYSTEM"/>
    <property type="match status" value="1"/>
</dbReference>
<evidence type="ECO:0000313" key="3">
    <source>
        <dbReference type="Proteomes" id="UP001597497"/>
    </source>
</evidence>
<reference evidence="3" key="1">
    <citation type="journal article" date="2019" name="Int. J. Syst. Evol. Microbiol.">
        <title>The Global Catalogue of Microorganisms (GCM) 10K type strain sequencing project: providing services to taxonomists for standard genome sequencing and annotation.</title>
        <authorList>
            <consortium name="The Broad Institute Genomics Platform"/>
            <consortium name="The Broad Institute Genome Sequencing Center for Infectious Disease"/>
            <person name="Wu L."/>
            <person name="Ma J."/>
        </authorList>
    </citation>
    <scope>NUCLEOTIDE SEQUENCE [LARGE SCALE GENOMIC DNA]</scope>
    <source>
        <strain evidence="3">KCTC 33676</strain>
    </source>
</reference>
<dbReference type="InterPro" id="IPR003018">
    <property type="entry name" value="GAF"/>
</dbReference>
<dbReference type="CDD" id="cd01949">
    <property type="entry name" value="GGDEF"/>
    <property type="match status" value="1"/>
</dbReference>
<dbReference type="RefSeq" id="WP_379927566.1">
    <property type="nucleotide sequence ID" value="NZ_JBHUMM010000001.1"/>
</dbReference>
<dbReference type="SUPFAM" id="SSF55781">
    <property type="entry name" value="GAF domain-like"/>
    <property type="match status" value="2"/>
</dbReference>
<dbReference type="InterPro" id="IPR043128">
    <property type="entry name" value="Rev_trsase/Diguanyl_cyclase"/>
</dbReference>
<dbReference type="InterPro" id="IPR029787">
    <property type="entry name" value="Nucleotide_cyclase"/>
</dbReference>
<protein>
    <submittedName>
        <fullName evidence="2">Sensor domain-containing diguanylate cyclase</fullName>
        <ecNumber evidence="2">2.7.7.65</ecNumber>
    </submittedName>
</protein>
<dbReference type="SMART" id="SM00267">
    <property type="entry name" value="GGDEF"/>
    <property type="match status" value="1"/>
</dbReference>
<name>A0ABW5R6Q0_9BACL</name>
<comment type="caution">
    <text evidence="2">The sequence shown here is derived from an EMBL/GenBank/DDBJ whole genome shotgun (WGS) entry which is preliminary data.</text>
</comment>
<dbReference type="GO" id="GO:0052621">
    <property type="term" value="F:diguanylate cyclase activity"/>
    <property type="evidence" value="ECO:0007669"/>
    <property type="project" value="UniProtKB-EC"/>
</dbReference>